<gene>
    <name evidence="2" type="ORF">PVK06_043063</name>
</gene>
<protein>
    <submittedName>
        <fullName evidence="2">Uncharacterized protein</fullName>
    </submittedName>
</protein>
<accession>A0ABR0MMI7</accession>
<sequence>MLATAPKHKVDVLKLKEFMGMRSARFVDNFLWGMEKYFCAKVPQMRDKVASLLRLRRSFKVNSRGNFIWSMLKITLGLKSLIELVPRKEKFESSKTKETSNGRGNHEVDGNENDKNGGNKRPYNGMWRPNNKPKEPV</sequence>
<feature type="compositionally biased region" description="Basic and acidic residues" evidence="1">
    <location>
        <begin position="90"/>
        <end position="117"/>
    </location>
</feature>
<organism evidence="2 3">
    <name type="scientific">Gossypium arboreum</name>
    <name type="common">Tree cotton</name>
    <name type="synonym">Gossypium nanking</name>
    <dbReference type="NCBI Taxonomy" id="29729"/>
    <lineage>
        <taxon>Eukaryota</taxon>
        <taxon>Viridiplantae</taxon>
        <taxon>Streptophyta</taxon>
        <taxon>Embryophyta</taxon>
        <taxon>Tracheophyta</taxon>
        <taxon>Spermatophyta</taxon>
        <taxon>Magnoliopsida</taxon>
        <taxon>eudicotyledons</taxon>
        <taxon>Gunneridae</taxon>
        <taxon>Pentapetalae</taxon>
        <taxon>rosids</taxon>
        <taxon>malvids</taxon>
        <taxon>Malvales</taxon>
        <taxon>Malvaceae</taxon>
        <taxon>Malvoideae</taxon>
        <taxon>Gossypium</taxon>
    </lineage>
</organism>
<comment type="caution">
    <text evidence="2">The sequence shown here is derived from an EMBL/GenBank/DDBJ whole genome shotgun (WGS) entry which is preliminary data.</text>
</comment>
<name>A0ABR0MMI7_GOSAR</name>
<dbReference type="Proteomes" id="UP001358586">
    <property type="component" value="Chromosome 12"/>
</dbReference>
<proteinExistence type="predicted"/>
<evidence type="ECO:0000313" key="3">
    <source>
        <dbReference type="Proteomes" id="UP001358586"/>
    </source>
</evidence>
<feature type="region of interest" description="Disordered" evidence="1">
    <location>
        <begin position="90"/>
        <end position="137"/>
    </location>
</feature>
<reference evidence="2 3" key="1">
    <citation type="submission" date="2023-03" db="EMBL/GenBank/DDBJ databases">
        <title>WGS of Gossypium arboreum.</title>
        <authorList>
            <person name="Yu D."/>
        </authorList>
    </citation>
    <scope>NUCLEOTIDE SEQUENCE [LARGE SCALE GENOMIC DNA]</scope>
    <source>
        <tissue evidence="2">Leaf</tissue>
    </source>
</reference>
<keyword evidence="3" id="KW-1185">Reference proteome</keyword>
<evidence type="ECO:0000313" key="2">
    <source>
        <dbReference type="EMBL" id="KAK5775194.1"/>
    </source>
</evidence>
<dbReference type="EMBL" id="JARKNE010000012">
    <property type="protein sequence ID" value="KAK5775194.1"/>
    <property type="molecule type" value="Genomic_DNA"/>
</dbReference>
<evidence type="ECO:0000256" key="1">
    <source>
        <dbReference type="SAM" id="MobiDB-lite"/>
    </source>
</evidence>